<evidence type="ECO:0000313" key="2">
    <source>
        <dbReference type="Proteomes" id="UP001230649"/>
    </source>
</evidence>
<gene>
    <name evidence="1" type="ORF">QFC20_006691</name>
</gene>
<name>A0ACC2V780_9TREE</name>
<dbReference type="Proteomes" id="UP001230649">
    <property type="component" value="Unassembled WGS sequence"/>
</dbReference>
<keyword evidence="2" id="KW-1185">Reference proteome</keyword>
<reference evidence="1" key="1">
    <citation type="submission" date="2023-04" db="EMBL/GenBank/DDBJ databases">
        <title>Draft Genome sequencing of Naganishia species isolated from polar environments using Oxford Nanopore Technology.</title>
        <authorList>
            <person name="Leo P."/>
            <person name="Venkateswaran K."/>
        </authorList>
    </citation>
    <scope>NUCLEOTIDE SEQUENCE</scope>
    <source>
        <strain evidence="1">MNA-CCFEE 5262</strain>
    </source>
</reference>
<proteinExistence type="predicted"/>
<dbReference type="EMBL" id="JASBWS010000126">
    <property type="protein sequence ID" value="KAJ9095215.1"/>
    <property type="molecule type" value="Genomic_DNA"/>
</dbReference>
<evidence type="ECO:0000313" key="1">
    <source>
        <dbReference type="EMBL" id="KAJ9095215.1"/>
    </source>
</evidence>
<comment type="caution">
    <text evidence="1">The sequence shown here is derived from an EMBL/GenBank/DDBJ whole genome shotgun (WGS) entry which is preliminary data.</text>
</comment>
<organism evidence="1 2">
    <name type="scientific">Naganishia adeliensis</name>
    <dbReference type="NCBI Taxonomy" id="92952"/>
    <lineage>
        <taxon>Eukaryota</taxon>
        <taxon>Fungi</taxon>
        <taxon>Dikarya</taxon>
        <taxon>Basidiomycota</taxon>
        <taxon>Agaricomycotina</taxon>
        <taxon>Tremellomycetes</taxon>
        <taxon>Filobasidiales</taxon>
        <taxon>Filobasidiaceae</taxon>
        <taxon>Naganishia</taxon>
    </lineage>
</organism>
<accession>A0ACC2V780</accession>
<sequence length="232" mass="26374">MGNRSIHPDTQRHAVEGSYDARLPDRVFRRTLGGISTRTVQRAKKRFEETGTYAFDISNKGRRRSLDRSVVDHITFLAQQDASITIKQVQKSLEEIGIAVHETTIRRTLKRQGFTFKQLVKTARERSEYTIIPALTWEGYIALEALEGAADGQVFGNFLVEQVVRVRAHVAYLHYYNPIEESFSCWKAFIGTSARLRDTRDPYGAIEYAAQQAITSEKAIGWIAPADCNVYQ</sequence>
<protein>
    <submittedName>
        <fullName evidence="1">Uncharacterized protein</fullName>
    </submittedName>
</protein>